<dbReference type="Gramene" id="OB04G26800.1">
    <property type="protein sequence ID" value="OB04G26800.1"/>
    <property type="gene ID" value="OB04G26800"/>
</dbReference>
<organism evidence="1">
    <name type="scientific">Oryza brachyantha</name>
    <name type="common">malo sina</name>
    <dbReference type="NCBI Taxonomy" id="4533"/>
    <lineage>
        <taxon>Eukaryota</taxon>
        <taxon>Viridiplantae</taxon>
        <taxon>Streptophyta</taxon>
        <taxon>Embryophyta</taxon>
        <taxon>Tracheophyta</taxon>
        <taxon>Spermatophyta</taxon>
        <taxon>Magnoliopsida</taxon>
        <taxon>Liliopsida</taxon>
        <taxon>Poales</taxon>
        <taxon>Poaceae</taxon>
        <taxon>BOP clade</taxon>
        <taxon>Oryzoideae</taxon>
        <taxon>Oryzeae</taxon>
        <taxon>Oryzinae</taxon>
        <taxon>Oryza</taxon>
    </lineage>
</organism>
<proteinExistence type="predicted"/>
<dbReference type="EnsemblPlants" id="OB04G26800.1">
    <property type="protein sequence ID" value="OB04G26800.1"/>
    <property type="gene ID" value="OB04G26800"/>
</dbReference>
<reference evidence="1" key="2">
    <citation type="submission" date="2013-04" db="UniProtKB">
        <authorList>
            <consortium name="EnsemblPlants"/>
        </authorList>
    </citation>
    <scope>IDENTIFICATION</scope>
</reference>
<keyword evidence="2" id="KW-1185">Reference proteome</keyword>
<name>J3LZV5_ORYBR</name>
<dbReference type="Proteomes" id="UP000006038">
    <property type="component" value="Chromosome 4"/>
</dbReference>
<sequence length="128" mass="13797">MTTSERVRAHGSSSTYACVRLAAHPARPHPSYVPAPAAGPLGYSSTGRLHEAARLRVLGVALPLGSGTQGLLGLAGRAERQRQWPGPSVSRRDLEERMAVGLGAAGRRDGEVECEPYAWGHIWQLWFD</sequence>
<protein>
    <submittedName>
        <fullName evidence="1">Uncharacterized protein</fullName>
    </submittedName>
</protein>
<dbReference type="AlphaFoldDB" id="J3LZV5"/>
<dbReference type="HOGENOM" id="CLU_1962993_0_0_1"/>
<evidence type="ECO:0000313" key="2">
    <source>
        <dbReference type="Proteomes" id="UP000006038"/>
    </source>
</evidence>
<evidence type="ECO:0000313" key="1">
    <source>
        <dbReference type="EnsemblPlants" id="OB04G26800.1"/>
    </source>
</evidence>
<reference evidence="1" key="1">
    <citation type="journal article" date="2013" name="Nat. Commun.">
        <title>Whole-genome sequencing of Oryza brachyantha reveals mechanisms underlying Oryza genome evolution.</title>
        <authorList>
            <person name="Chen J."/>
            <person name="Huang Q."/>
            <person name="Gao D."/>
            <person name="Wang J."/>
            <person name="Lang Y."/>
            <person name="Liu T."/>
            <person name="Li B."/>
            <person name="Bai Z."/>
            <person name="Luis Goicoechea J."/>
            <person name="Liang C."/>
            <person name="Chen C."/>
            <person name="Zhang W."/>
            <person name="Sun S."/>
            <person name="Liao Y."/>
            <person name="Zhang X."/>
            <person name="Yang L."/>
            <person name="Song C."/>
            <person name="Wang M."/>
            <person name="Shi J."/>
            <person name="Liu G."/>
            <person name="Liu J."/>
            <person name="Zhou H."/>
            <person name="Zhou W."/>
            <person name="Yu Q."/>
            <person name="An N."/>
            <person name="Chen Y."/>
            <person name="Cai Q."/>
            <person name="Wang B."/>
            <person name="Liu B."/>
            <person name="Min J."/>
            <person name="Huang Y."/>
            <person name="Wu H."/>
            <person name="Li Z."/>
            <person name="Zhang Y."/>
            <person name="Yin Y."/>
            <person name="Song W."/>
            <person name="Jiang J."/>
            <person name="Jackson S.A."/>
            <person name="Wing R.A."/>
            <person name="Wang J."/>
            <person name="Chen M."/>
        </authorList>
    </citation>
    <scope>NUCLEOTIDE SEQUENCE [LARGE SCALE GENOMIC DNA]</scope>
    <source>
        <strain evidence="1">cv. IRGC 101232</strain>
    </source>
</reference>
<accession>J3LZV5</accession>